<feature type="domain" description="XdhC- CoxI" evidence="1">
    <location>
        <begin position="10"/>
        <end position="65"/>
    </location>
</feature>
<name>A0ABV6FCE5_9BURK</name>
<evidence type="ECO:0000313" key="4">
    <source>
        <dbReference type="Proteomes" id="UP001589773"/>
    </source>
</evidence>
<comment type="caution">
    <text evidence="3">The sequence shown here is derived from an EMBL/GenBank/DDBJ whole genome shotgun (WGS) entry which is preliminary data.</text>
</comment>
<dbReference type="InterPro" id="IPR052698">
    <property type="entry name" value="MoCofactor_Util/Proc"/>
</dbReference>
<gene>
    <name evidence="3" type="primary">xdhC</name>
    <name evidence="3" type="ORF">ACFFJK_04805</name>
</gene>
<dbReference type="InterPro" id="IPR036291">
    <property type="entry name" value="NAD(P)-bd_dom_sf"/>
</dbReference>
<sequence length="374" mass="39307">MDDWLPAALRAPAVLVTVARVEGSVPREPGARMLVQAGRFHGTIGGGHLEHRALEIARGMLGQGGGDAHIARFPLGPSLGQCCGGVAYLAFEMADPEQLALLDKRRNEDTWRVVCVGWAASPPARPNHAGAEENHPTGRALLERAAGRAGHPTALFDGSGRQLAGGDVPAFDHAAGTHVLEEGGRLWLVDAVLAPREHLMLFGAGHVGAAIVRALAGLPCRVTWVDERDALFPAAVPANVTVEATDTPEALVEKAPRGTSFLVMTHSHALDLRLSHAILSRPCMAQAGTGQAGADWFGLIGSGTKRRQFEHRLRERGIAGARLEAMVCPIGLPGIEGKAPAVIAASVAAQLLTVWEAAARQSDVSTEIHSCPPH</sequence>
<evidence type="ECO:0000259" key="1">
    <source>
        <dbReference type="Pfam" id="PF02625"/>
    </source>
</evidence>
<feature type="domain" description="XdhC Rossmann" evidence="2">
    <location>
        <begin position="199"/>
        <end position="351"/>
    </location>
</feature>
<dbReference type="Proteomes" id="UP001589773">
    <property type="component" value="Unassembled WGS sequence"/>
</dbReference>
<dbReference type="PANTHER" id="PTHR30388:SF6">
    <property type="entry name" value="XANTHINE DEHYDROGENASE SUBUNIT A-RELATED"/>
    <property type="match status" value="1"/>
</dbReference>
<keyword evidence="4" id="KW-1185">Reference proteome</keyword>
<dbReference type="PANTHER" id="PTHR30388">
    <property type="entry name" value="ALDEHYDE OXIDOREDUCTASE MOLYBDENUM COFACTOR ASSEMBLY PROTEIN"/>
    <property type="match status" value="1"/>
</dbReference>
<protein>
    <submittedName>
        <fullName evidence="3">Xanthine dehydrogenase accessory protein XdhC</fullName>
    </submittedName>
</protein>
<dbReference type="Gene3D" id="3.40.50.720">
    <property type="entry name" value="NAD(P)-binding Rossmann-like Domain"/>
    <property type="match status" value="1"/>
</dbReference>
<dbReference type="RefSeq" id="WP_379678269.1">
    <property type="nucleotide sequence ID" value="NZ_JBHLWP010000006.1"/>
</dbReference>
<dbReference type="NCBIfam" id="TIGR02964">
    <property type="entry name" value="xanthine_xdhC"/>
    <property type="match status" value="1"/>
</dbReference>
<evidence type="ECO:0000313" key="3">
    <source>
        <dbReference type="EMBL" id="MFC0251201.1"/>
    </source>
</evidence>
<dbReference type="Pfam" id="PF13478">
    <property type="entry name" value="XdhC_C"/>
    <property type="match status" value="1"/>
</dbReference>
<accession>A0ABV6FCE5</accession>
<dbReference type="SUPFAM" id="SSF51735">
    <property type="entry name" value="NAD(P)-binding Rossmann-fold domains"/>
    <property type="match status" value="1"/>
</dbReference>
<dbReference type="InterPro" id="IPR027051">
    <property type="entry name" value="XdhC_Rossmann_dom"/>
</dbReference>
<dbReference type="InterPro" id="IPR014308">
    <property type="entry name" value="Xanthine_DH_XdhC"/>
</dbReference>
<proteinExistence type="predicted"/>
<reference evidence="3 4" key="1">
    <citation type="submission" date="2024-09" db="EMBL/GenBank/DDBJ databases">
        <authorList>
            <person name="Sun Q."/>
            <person name="Mori K."/>
        </authorList>
    </citation>
    <scope>NUCLEOTIDE SEQUENCE [LARGE SCALE GENOMIC DNA]</scope>
    <source>
        <strain evidence="3 4">CCM 7792</strain>
    </source>
</reference>
<dbReference type="InterPro" id="IPR003777">
    <property type="entry name" value="XdhC_CoxI"/>
</dbReference>
<dbReference type="Pfam" id="PF02625">
    <property type="entry name" value="XdhC_CoxI"/>
    <property type="match status" value="1"/>
</dbReference>
<dbReference type="EMBL" id="JBHLWP010000006">
    <property type="protein sequence ID" value="MFC0251201.1"/>
    <property type="molecule type" value="Genomic_DNA"/>
</dbReference>
<evidence type="ECO:0000259" key="2">
    <source>
        <dbReference type="Pfam" id="PF13478"/>
    </source>
</evidence>
<organism evidence="3 4">
    <name type="scientific">Massilia consociata</name>
    <dbReference type="NCBI Taxonomy" id="760117"/>
    <lineage>
        <taxon>Bacteria</taxon>
        <taxon>Pseudomonadati</taxon>
        <taxon>Pseudomonadota</taxon>
        <taxon>Betaproteobacteria</taxon>
        <taxon>Burkholderiales</taxon>
        <taxon>Oxalobacteraceae</taxon>
        <taxon>Telluria group</taxon>
        <taxon>Massilia</taxon>
    </lineage>
</organism>